<sequence>MSSADKSCVLSSAENWPCPPPPVGPGKGRQSENLLAGQTLRGPRGGHRPVPDQEPVLPPAVIGQLEGSSRIPPIRLVQPATDCQTCRGQYSYWLNIPQDHIDARLGWLQCQFHLREDELRLAIVKESRLIQFGVGPIQGLILALNQTPARVSVGEAPHVLVDLLQLVGLAYVMRITNEQIVPFRFRSPCAVRCRRHFVNRREFLFRLRKANYVPKTADQ</sequence>
<dbReference type="EMBL" id="JBICCN010000355">
    <property type="protein sequence ID" value="KAL3075168.1"/>
    <property type="molecule type" value="Genomic_DNA"/>
</dbReference>
<dbReference type="AlphaFoldDB" id="A0ABD2IPD6"/>
<feature type="compositionally biased region" description="Polar residues" evidence="1">
    <location>
        <begin position="1"/>
        <end position="14"/>
    </location>
</feature>
<organism evidence="2 3">
    <name type="scientific">Heterodera schachtii</name>
    <name type="common">Sugarbeet cyst nematode worm</name>
    <name type="synonym">Tylenchus schachtii</name>
    <dbReference type="NCBI Taxonomy" id="97005"/>
    <lineage>
        <taxon>Eukaryota</taxon>
        <taxon>Metazoa</taxon>
        <taxon>Ecdysozoa</taxon>
        <taxon>Nematoda</taxon>
        <taxon>Chromadorea</taxon>
        <taxon>Rhabditida</taxon>
        <taxon>Tylenchina</taxon>
        <taxon>Tylenchomorpha</taxon>
        <taxon>Tylenchoidea</taxon>
        <taxon>Heteroderidae</taxon>
        <taxon>Heteroderinae</taxon>
        <taxon>Heterodera</taxon>
    </lineage>
</organism>
<name>A0ABD2IPD6_HETSC</name>
<dbReference type="Proteomes" id="UP001620645">
    <property type="component" value="Unassembled WGS sequence"/>
</dbReference>
<proteinExistence type="predicted"/>
<feature type="region of interest" description="Disordered" evidence="1">
    <location>
        <begin position="1"/>
        <end position="31"/>
    </location>
</feature>
<accession>A0ABD2IPD6</accession>
<evidence type="ECO:0000313" key="2">
    <source>
        <dbReference type="EMBL" id="KAL3075168.1"/>
    </source>
</evidence>
<gene>
    <name evidence="2" type="ORF">niasHS_013391</name>
</gene>
<evidence type="ECO:0000313" key="3">
    <source>
        <dbReference type="Proteomes" id="UP001620645"/>
    </source>
</evidence>
<reference evidence="2 3" key="1">
    <citation type="submission" date="2024-10" db="EMBL/GenBank/DDBJ databases">
        <authorList>
            <person name="Kim D."/>
        </authorList>
    </citation>
    <scope>NUCLEOTIDE SEQUENCE [LARGE SCALE GENOMIC DNA]</scope>
    <source>
        <strain evidence="2">Taebaek</strain>
    </source>
</reference>
<evidence type="ECO:0000256" key="1">
    <source>
        <dbReference type="SAM" id="MobiDB-lite"/>
    </source>
</evidence>
<protein>
    <submittedName>
        <fullName evidence="2">Uncharacterized protein</fullName>
    </submittedName>
</protein>
<comment type="caution">
    <text evidence="2">The sequence shown here is derived from an EMBL/GenBank/DDBJ whole genome shotgun (WGS) entry which is preliminary data.</text>
</comment>
<keyword evidence="3" id="KW-1185">Reference proteome</keyword>